<feature type="coiled-coil region" evidence="11">
    <location>
        <begin position="369"/>
        <end position="409"/>
    </location>
</feature>
<dbReference type="InterPro" id="IPR003593">
    <property type="entry name" value="AAA+_ATPase"/>
</dbReference>
<evidence type="ECO:0000256" key="11">
    <source>
        <dbReference type="SAM" id="Coils"/>
    </source>
</evidence>
<dbReference type="STRING" id="34508.A0A4U8US50"/>
<keyword evidence="4" id="KW-1003">Cell membrane</keyword>
<evidence type="ECO:0000256" key="2">
    <source>
        <dbReference type="ARBA" id="ARBA00009726"/>
    </source>
</evidence>
<evidence type="ECO:0000256" key="3">
    <source>
        <dbReference type="ARBA" id="ARBA00022448"/>
    </source>
</evidence>
<dbReference type="InterPro" id="IPR036640">
    <property type="entry name" value="ABC1_TM_sf"/>
</dbReference>
<dbReference type="InterPro" id="IPR017871">
    <property type="entry name" value="ABC_transporter-like_CS"/>
</dbReference>
<keyword evidence="3" id="KW-0813">Transport</keyword>
<feature type="transmembrane region" description="Helical" evidence="13">
    <location>
        <begin position="124"/>
        <end position="145"/>
    </location>
</feature>
<dbReference type="CDD" id="cd18595">
    <property type="entry name" value="ABC_6TM_MRP1_2_3_6_D1_like"/>
    <property type="match status" value="1"/>
</dbReference>
<keyword evidence="7" id="KW-0547">Nucleotide-binding</keyword>
<evidence type="ECO:0000256" key="1">
    <source>
        <dbReference type="ARBA" id="ARBA00004651"/>
    </source>
</evidence>
<dbReference type="Gene3D" id="1.20.1560.10">
    <property type="entry name" value="ABC transporter type 1, transmembrane domain"/>
    <property type="match status" value="2"/>
</dbReference>
<gene>
    <name evidence="16" type="ORF">L596_002794</name>
</gene>
<dbReference type="Gene3D" id="3.40.50.300">
    <property type="entry name" value="P-loop containing nucleotide triphosphate hydrolases"/>
    <property type="match status" value="2"/>
</dbReference>
<dbReference type="FunFam" id="3.40.50.300:FF:000074">
    <property type="entry name" value="Multidrug resistance-associated protein 5 isoform 1"/>
    <property type="match status" value="1"/>
</dbReference>
<dbReference type="PANTHER" id="PTHR24223:SF434">
    <property type="entry name" value="MULTIDRUG RESISTANCE PROTEIN MRP-7"/>
    <property type="match status" value="1"/>
</dbReference>
<dbReference type="GO" id="GO:0140359">
    <property type="term" value="F:ABC-type transporter activity"/>
    <property type="evidence" value="ECO:0007669"/>
    <property type="project" value="InterPro"/>
</dbReference>
<organism evidence="16 17">
    <name type="scientific">Steinernema carpocapsae</name>
    <name type="common">Entomopathogenic nematode</name>
    <dbReference type="NCBI Taxonomy" id="34508"/>
    <lineage>
        <taxon>Eukaryota</taxon>
        <taxon>Metazoa</taxon>
        <taxon>Ecdysozoa</taxon>
        <taxon>Nematoda</taxon>
        <taxon>Chromadorea</taxon>
        <taxon>Rhabditida</taxon>
        <taxon>Tylenchina</taxon>
        <taxon>Panagrolaimomorpha</taxon>
        <taxon>Strongyloidoidea</taxon>
        <taxon>Steinernematidae</taxon>
        <taxon>Steinernema</taxon>
    </lineage>
</organism>
<comment type="caution">
    <text evidence="16">The sequence shown here is derived from an EMBL/GenBank/DDBJ whole genome shotgun (WGS) entry which is preliminary data.</text>
</comment>
<dbReference type="Proteomes" id="UP000298663">
    <property type="component" value="Chromosome X"/>
</dbReference>
<dbReference type="CDD" id="cd18603">
    <property type="entry name" value="ABC_6TM_MRP1_2_3_6_D2_like"/>
    <property type="match status" value="1"/>
</dbReference>
<dbReference type="FunFam" id="1.20.1560.10:FF:000081">
    <property type="entry name" value="Protein CBG24505"/>
    <property type="match status" value="1"/>
</dbReference>
<evidence type="ECO:0000259" key="15">
    <source>
        <dbReference type="PROSITE" id="PS50929"/>
    </source>
</evidence>
<reference evidence="16 17" key="2">
    <citation type="journal article" date="2019" name="G3 (Bethesda)">
        <title>Hybrid Assembly of the Genome of the Entomopathogenic Nematode Steinernema carpocapsae Identifies the X-Chromosome.</title>
        <authorList>
            <person name="Serra L."/>
            <person name="Macchietto M."/>
            <person name="Macias-Munoz A."/>
            <person name="McGill C.J."/>
            <person name="Rodriguez I.M."/>
            <person name="Rodriguez B."/>
            <person name="Murad R."/>
            <person name="Mortazavi A."/>
        </authorList>
    </citation>
    <scope>NUCLEOTIDE SEQUENCE [LARGE SCALE GENOMIC DNA]</scope>
    <source>
        <strain evidence="16 17">ALL</strain>
    </source>
</reference>
<dbReference type="GO" id="GO:0005886">
    <property type="term" value="C:plasma membrane"/>
    <property type="evidence" value="ECO:0007669"/>
    <property type="project" value="UniProtKB-SubCell"/>
</dbReference>
<dbReference type="PANTHER" id="PTHR24223">
    <property type="entry name" value="ATP-BINDING CASSETTE SUB-FAMILY C"/>
    <property type="match status" value="1"/>
</dbReference>
<feature type="transmembrane region" description="Helical" evidence="13">
    <location>
        <begin position="458"/>
        <end position="476"/>
    </location>
</feature>
<feature type="transmembrane region" description="Helical" evidence="13">
    <location>
        <begin position="258"/>
        <end position="282"/>
    </location>
</feature>
<feature type="transmembrane region" description="Helical" evidence="13">
    <location>
        <begin position="1326"/>
        <end position="1347"/>
    </location>
</feature>
<evidence type="ECO:0000313" key="16">
    <source>
        <dbReference type="EMBL" id="TMS35379.1"/>
    </source>
</evidence>
<dbReference type="SUPFAM" id="SSF90123">
    <property type="entry name" value="ABC transporter transmembrane region"/>
    <property type="match status" value="2"/>
</dbReference>
<dbReference type="CDD" id="cd03250">
    <property type="entry name" value="ABCC_MRP_domain1"/>
    <property type="match status" value="1"/>
</dbReference>
<keyword evidence="8" id="KW-0067">ATP-binding</keyword>
<dbReference type="OrthoDB" id="6500128at2759"/>
<evidence type="ECO:0008006" key="18">
    <source>
        <dbReference type="Google" id="ProtNLM"/>
    </source>
</evidence>
<feature type="domain" description="ABC transmembrane type-1" evidence="15">
    <location>
        <begin position="1078"/>
        <end position="1355"/>
    </location>
</feature>
<evidence type="ECO:0000256" key="6">
    <source>
        <dbReference type="ARBA" id="ARBA00022737"/>
    </source>
</evidence>
<dbReference type="PROSITE" id="PS50929">
    <property type="entry name" value="ABC_TM1F"/>
    <property type="match status" value="2"/>
</dbReference>
<comment type="subcellular location">
    <subcellularLocation>
        <location evidence="1">Cell membrane</location>
        <topology evidence="1">Multi-pass membrane protein</topology>
    </subcellularLocation>
</comment>
<feature type="domain" description="ABC transmembrane type-1" evidence="15">
    <location>
        <begin position="426"/>
        <end position="659"/>
    </location>
</feature>
<feature type="transmembrane region" description="Helical" evidence="13">
    <location>
        <begin position="554"/>
        <end position="587"/>
    </location>
</feature>
<feature type="transmembrane region" description="Helical" evidence="13">
    <location>
        <begin position="1301"/>
        <end position="1320"/>
    </location>
</feature>
<reference evidence="16 17" key="1">
    <citation type="journal article" date="2015" name="Genome Biol.">
        <title>Comparative genomics of Steinernema reveals deeply conserved gene regulatory networks.</title>
        <authorList>
            <person name="Dillman A.R."/>
            <person name="Macchietto M."/>
            <person name="Porter C.F."/>
            <person name="Rogers A."/>
            <person name="Williams B."/>
            <person name="Antoshechkin I."/>
            <person name="Lee M.M."/>
            <person name="Goodwin Z."/>
            <person name="Lu X."/>
            <person name="Lewis E.E."/>
            <person name="Goodrich-Blair H."/>
            <person name="Stock S.P."/>
            <person name="Adams B.J."/>
            <person name="Sternberg P.W."/>
            <person name="Mortazavi A."/>
        </authorList>
    </citation>
    <scope>NUCLEOTIDE SEQUENCE [LARGE SCALE GENOMIC DNA]</scope>
    <source>
        <strain evidence="16 17">ALL</strain>
    </source>
</reference>
<feature type="transmembrane region" description="Helical" evidence="13">
    <location>
        <begin position="1060"/>
        <end position="1079"/>
    </location>
</feature>
<dbReference type="InterPro" id="IPR003439">
    <property type="entry name" value="ABC_transporter-like_ATP-bd"/>
</dbReference>
<dbReference type="CDD" id="cd03244">
    <property type="entry name" value="ABCC_MRP_domain2"/>
    <property type="match status" value="1"/>
</dbReference>
<dbReference type="InterPro" id="IPR027417">
    <property type="entry name" value="P-loop_NTPase"/>
</dbReference>
<dbReference type="EMBL" id="CM016762">
    <property type="protein sequence ID" value="TMS35379.1"/>
    <property type="molecule type" value="Genomic_DNA"/>
</dbReference>
<dbReference type="SMART" id="SM00382">
    <property type="entry name" value="AAA"/>
    <property type="match status" value="2"/>
</dbReference>
<keyword evidence="11" id="KW-0175">Coiled coil</keyword>
<accession>A0A4U8US50</accession>
<proteinExistence type="inferred from homology"/>
<feature type="transmembrane region" description="Helical" evidence="13">
    <location>
        <begin position="197"/>
        <end position="215"/>
    </location>
</feature>
<protein>
    <recommendedName>
        <fullName evidence="18">Multidrug resistance-associated protein 1</fullName>
    </recommendedName>
</protein>
<dbReference type="SUPFAM" id="SSF52540">
    <property type="entry name" value="P-loop containing nucleoside triphosphate hydrolases"/>
    <property type="match status" value="2"/>
</dbReference>
<keyword evidence="6" id="KW-0677">Repeat</keyword>
<evidence type="ECO:0000256" key="12">
    <source>
        <dbReference type="SAM" id="MobiDB-lite"/>
    </source>
</evidence>
<dbReference type="PROSITE" id="PS50893">
    <property type="entry name" value="ABC_TRANSPORTER_2"/>
    <property type="match status" value="2"/>
</dbReference>
<evidence type="ECO:0000313" key="17">
    <source>
        <dbReference type="Proteomes" id="UP000298663"/>
    </source>
</evidence>
<evidence type="ECO:0000259" key="14">
    <source>
        <dbReference type="PROSITE" id="PS50893"/>
    </source>
</evidence>
<evidence type="ECO:0000256" key="5">
    <source>
        <dbReference type="ARBA" id="ARBA00022692"/>
    </source>
</evidence>
<evidence type="ECO:0000256" key="13">
    <source>
        <dbReference type="SAM" id="Phobius"/>
    </source>
</evidence>
<keyword evidence="10 13" id="KW-0472">Membrane</keyword>
<feature type="transmembrane region" description="Helical" evidence="13">
    <location>
        <begin position="1210"/>
        <end position="1230"/>
    </location>
</feature>
<feature type="domain" description="ABC transporter" evidence="14">
    <location>
        <begin position="1392"/>
        <end position="1623"/>
    </location>
</feature>
<dbReference type="InterPro" id="IPR005292">
    <property type="entry name" value="MRP"/>
</dbReference>
<dbReference type="Pfam" id="PF00005">
    <property type="entry name" value="ABC_tran"/>
    <property type="match status" value="2"/>
</dbReference>
<feature type="region of interest" description="Disordered" evidence="12">
    <location>
        <begin position="955"/>
        <end position="974"/>
    </location>
</feature>
<dbReference type="CDD" id="cd22249">
    <property type="entry name" value="UDM1_RNF168_RNF169-like"/>
    <property type="match status" value="1"/>
</dbReference>
<dbReference type="FunFam" id="3.40.50.300:FF:000997">
    <property type="entry name" value="Multidrug resistance-associated protein 1"/>
    <property type="match status" value="1"/>
</dbReference>
<comment type="similarity">
    <text evidence="2">Belongs to the ABC transporter superfamily. ABCC family. Conjugate transporter (TC 3.A.1.208) subfamily.</text>
</comment>
<evidence type="ECO:0000256" key="9">
    <source>
        <dbReference type="ARBA" id="ARBA00022989"/>
    </source>
</evidence>
<name>A0A4U8US50_STECR</name>
<dbReference type="PROSITE" id="PS00211">
    <property type="entry name" value="ABC_TRANSPORTER_1"/>
    <property type="match status" value="2"/>
</dbReference>
<keyword evidence="9 13" id="KW-1133">Transmembrane helix</keyword>
<dbReference type="FunFam" id="1.20.1560.10:FF:000100">
    <property type="entry name" value="ABC transporter ATP-binding protein"/>
    <property type="match status" value="1"/>
</dbReference>
<feature type="transmembrane region" description="Helical" evidence="13">
    <location>
        <begin position="1115"/>
        <end position="1138"/>
    </location>
</feature>
<dbReference type="Pfam" id="PF00664">
    <property type="entry name" value="ABC_membrane"/>
    <property type="match status" value="2"/>
</dbReference>
<dbReference type="InterPro" id="IPR011527">
    <property type="entry name" value="ABC1_TM_dom"/>
</dbReference>
<evidence type="ECO:0000256" key="10">
    <source>
        <dbReference type="ARBA" id="ARBA00023136"/>
    </source>
</evidence>
<keyword evidence="5 13" id="KW-0812">Transmembrane</keyword>
<dbReference type="GO" id="GO:0016887">
    <property type="term" value="F:ATP hydrolysis activity"/>
    <property type="evidence" value="ECO:0007669"/>
    <property type="project" value="InterPro"/>
</dbReference>
<dbReference type="NCBIfam" id="TIGR00957">
    <property type="entry name" value="MRP_assoc_pro"/>
    <property type="match status" value="1"/>
</dbReference>
<dbReference type="InterPro" id="IPR050173">
    <property type="entry name" value="ABC_transporter_C-like"/>
</dbReference>
<evidence type="ECO:0000256" key="8">
    <source>
        <dbReference type="ARBA" id="ARBA00022840"/>
    </source>
</evidence>
<feature type="transmembrane region" description="Helical" evidence="13">
    <location>
        <begin position="425"/>
        <end position="446"/>
    </location>
</feature>
<evidence type="ECO:0000256" key="4">
    <source>
        <dbReference type="ARBA" id="ARBA00022475"/>
    </source>
</evidence>
<dbReference type="EMBL" id="AZBU02000001">
    <property type="protein sequence ID" value="TMS35379.1"/>
    <property type="molecule type" value="Genomic_DNA"/>
</dbReference>
<evidence type="ECO:0000256" key="7">
    <source>
        <dbReference type="ARBA" id="ARBA00022741"/>
    </source>
</evidence>
<feature type="domain" description="ABC transporter" evidence="14">
    <location>
        <begin position="728"/>
        <end position="956"/>
    </location>
</feature>
<feature type="transmembrane region" description="Helical" evidence="13">
    <location>
        <begin position="166"/>
        <end position="185"/>
    </location>
</feature>
<dbReference type="GO" id="GO:0005524">
    <property type="term" value="F:ATP binding"/>
    <property type="evidence" value="ECO:0007669"/>
    <property type="project" value="UniProtKB-KW"/>
</dbReference>
<keyword evidence="17" id="KW-1185">Reference proteome</keyword>
<feature type="transmembrane region" description="Helical" evidence="13">
    <location>
        <begin position="227"/>
        <end position="246"/>
    </location>
</feature>
<sequence>MRITYTEHSYVNVLIQTVHSLIKRHLAVITLYVTATVRNSDGLRGEALGLSANCIRLCPFAAFSPQRWHTCECHRRRDSRSFVGKISGFVDWSFFGHSFCFQNDGSLRNDSMVPNVSACFQHSVLVWAPALFFWLLAPVFALQVLRIRKKNSIKHVAWSLLNITKLVISFYLVANTVFVLSYIIANGASPVDYVYPVVRIVRHITFAGLIVGIIICKYHGFVTSGIIHLNFVVHMIAGAPELYYWIQRLVGDAVDDSQMGVCIAFLAYYPFIVLQSFLFCFADSRVEIAEEKKVNKFKLKLVFGTVTFQKNAPELDSSFLSRLTLWWFNALPLKGGKKDLEVEDLFDLNDGNLSEHLVPLWDKYWEPTMKKYQEEKRRLEAQEASAELLNQHQNNILKSEQKKKIEKLEPPSVVHNLFKIFKYEFFAALFIKMIADTLQFANPFLLHQLIGFVSDKQAKLWIGVAYAVLMFASSELRSFMVNYYFYIMFRMGVKIQTVLTAAVYKKTLKLSNNARRTKTIGEIVNLMAIDVERFQLITSQIQQYWSSPYQITLALIYLVYTLGPSALTGVLVMALFVPLNVFSSMLVKNWQMKQMRLKDERAKMCNEILNGVKVIKLYAWEPPMEKMVEKIRKEELSLLCKGSLVRSIVDVFNTSSPFLKRISAQIAFVSLTLFNQLRSPMTMIGLLIAQTVQAVVSNKRMKEFFVAEELDETAIQRTFEPDSKRAAVEIQNADFTWEHKEIASTKSTIANANLSVSQKNLIAVVGRVGSGKSSLLCSLLGEMEKLRGMVGVHGRLAYVPQQPWIQNLSLRDNITFGKKFNRHLYNRVIEACALKPDLEILPHGDKTEIGEKGINLSGGQKARVSLARAVYQNYDVYLLDDPLSAVDSHVGKHIFDKVIGPNGLLRNKTRILVTHGVTFLQDADQVVVMDDGKISEIGTYEELMESKEGFAKFIDESRSDSEKQREAEGTAEGEGHIVDEDEFLEDYDDTDLSIANNSAIETTILSRQFSTISNLSGRSIRKSNANNPELSEGGDNKLIQKENVETGKVKWSVYKQYVESASYIYSSIFALGFAAFYAFQMGRSVWLSKWADSNDAVEHNSNITHMSLGERLGMYAGFGVAEGISFLFAMLALVAAGLSASKNLHSPMLHNLMRSPMSFFDTTPIGRILNRFGKDIDVVDSLLPLNFRYFIMCIFQVLTTLLIIVISTPIFAVVIIPLAIIYVISLRFYVPTSRQLKRLESVNRSPIYSHFSESVQGAASIRAFGKVDEFCQMSADNVDRFVRVKYQNLVANRWLAVRLEFIGNCVVLFAALFGAFSNYWGFPVSAGLIGLSISYALNITEVLNFAVRQVSELETNIVSVERLKEYSETPIEADWIVPDSSVPKGWPIDGQIDLVGYSTRYRPGLDLVVKNLQIRMKKGEKIGIVGRTGAGKSSLALALFRMIEPAEGQIVIDGIDVSKIGLHDLRGNLTIIPQDPVLFSGTLRFNFVRYSDDQIWSALELAHLKTFTQSLDSGLDYVITEGGENISVGQRQLVCLARALLRRSKVLVLDEATAAVDLATDALIQETIRKEFRNSSVLTIAHRLKTILDYDRVLVLDKGEMKEFDTPQALLSDTTSTFYSMASDAKLMTGFSD</sequence>